<keyword evidence="9" id="KW-1185">Reference proteome</keyword>
<keyword evidence="8" id="KW-0540">Nuclease</keyword>
<dbReference type="AlphaFoldDB" id="A0A0L0D5K3"/>
<comment type="catalytic activity">
    <reaction evidence="5">
        <text>pretRNA = a 3'-half-tRNA molecule with a 5'-OH end + a 5'-half-tRNA molecule with a 2',3'-cyclic phosphate end + an intron with a 2',3'-cyclic phosphate and a 5'-hydroxyl terminus.</text>
        <dbReference type="EC" id="4.6.1.16"/>
    </reaction>
</comment>
<feature type="compositionally biased region" description="Low complexity" evidence="6">
    <location>
        <begin position="307"/>
        <end position="325"/>
    </location>
</feature>
<dbReference type="EC" id="4.6.1.16" evidence="2"/>
<dbReference type="GO" id="GO:0003676">
    <property type="term" value="F:nucleic acid binding"/>
    <property type="evidence" value="ECO:0007669"/>
    <property type="project" value="InterPro"/>
</dbReference>
<proteinExistence type="inferred from homology"/>
<dbReference type="RefSeq" id="XP_013759709.1">
    <property type="nucleotide sequence ID" value="XM_013904255.1"/>
</dbReference>
<feature type="region of interest" description="Disordered" evidence="6">
    <location>
        <begin position="303"/>
        <end position="341"/>
    </location>
</feature>
<evidence type="ECO:0000256" key="6">
    <source>
        <dbReference type="SAM" id="MobiDB-lite"/>
    </source>
</evidence>
<protein>
    <recommendedName>
        <fullName evidence="2">tRNA-intron lyase</fullName>
        <ecNumber evidence="2">4.6.1.16</ecNumber>
    </recommendedName>
</protein>
<keyword evidence="8" id="KW-0255">Endonuclease</keyword>
<evidence type="ECO:0000256" key="4">
    <source>
        <dbReference type="ARBA" id="ARBA00023239"/>
    </source>
</evidence>
<accession>A0A0L0D5K3</accession>
<dbReference type="GO" id="GO:0000213">
    <property type="term" value="F:tRNA-intron lyase activity"/>
    <property type="evidence" value="ECO:0007669"/>
    <property type="project" value="UniProtKB-EC"/>
</dbReference>
<evidence type="ECO:0000256" key="3">
    <source>
        <dbReference type="ARBA" id="ARBA00022694"/>
    </source>
</evidence>
<dbReference type="EMBL" id="GL349446">
    <property type="protein sequence ID" value="KNC47371.1"/>
    <property type="molecule type" value="Genomic_DNA"/>
</dbReference>
<dbReference type="InterPro" id="IPR011856">
    <property type="entry name" value="tRNA_endonuc-like_dom_sf"/>
</dbReference>
<sequence length="341" mass="36785">MADDDDEMMANKVAVGWVVGKSVMVWDAASVAILKSHGVYGDVRGAEDENGVKHETAAVESLLPLHLLKEDARWAANEGIMVLKQAVPLSTLGLAHRRRDHDTLELDDEAAFMQSLANGSILKTMLEKQLDTDAAQVGPIPSNPEPRKAWIEARKAMSARRKTLLASEPYSSVRVTVPHLRGDRRGMVAQIVSVSDWWPTMTPHEARRVLAYEDLRRKGYTLIDGIKFGADFSIYAGDIGSVHSCYLVRVVAAGTNVMGPELAAAARVSTFARKISVLAVVDVAGSVEYVQLEWMTRKLPRLPSPPASAASLSLPLQPSSAASSADPTSDNYSPSASSSPS</sequence>
<keyword evidence="4" id="KW-0456">Lyase</keyword>
<dbReference type="GO" id="GO:0000379">
    <property type="term" value="P:tRNA-type intron splice site recognition and cleavage"/>
    <property type="evidence" value="ECO:0007669"/>
    <property type="project" value="TreeGrafter"/>
</dbReference>
<dbReference type="Pfam" id="PF01974">
    <property type="entry name" value="tRNA_int_endo"/>
    <property type="match status" value="1"/>
</dbReference>
<evidence type="ECO:0000256" key="1">
    <source>
        <dbReference type="ARBA" id="ARBA00008078"/>
    </source>
</evidence>
<keyword evidence="3" id="KW-0819">tRNA processing</keyword>
<evidence type="ECO:0000313" key="9">
    <source>
        <dbReference type="Proteomes" id="UP000054408"/>
    </source>
</evidence>
<dbReference type="Proteomes" id="UP000054408">
    <property type="component" value="Unassembled WGS sequence"/>
</dbReference>
<dbReference type="GeneID" id="25563378"/>
<evidence type="ECO:0000256" key="5">
    <source>
        <dbReference type="ARBA" id="ARBA00034031"/>
    </source>
</evidence>
<dbReference type="OrthoDB" id="48041at2759"/>
<dbReference type="Gene3D" id="3.40.1350.10">
    <property type="match status" value="1"/>
</dbReference>
<gene>
    <name evidence="8" type="ORF">AMSG_03805</name>
</gene>
<reference evidence="8 9" key="1">
    <citation type="submission" date="2010-05" db="EMBL/GenBank/DDBJ databases">
        <title>The Genome Sequence of Thecamonas trahens ATCC 50062.</title>
        <authorList>
            <consortium name="The Broad Institute Genome Sequencing Platform"/>
            <person name="Russ C."/>
            <person name="Cuomo C."/>
            <person name="Shea T."/>
            <person name="Young S.K."/>
            <person name="Zeng Q."/>
            <person name="Koehrsen M."/>
            <person name="Haas B."/>
            <person name="Borodovsky M."/>
            <person name="Guigo R."/>
            <person name="Alvarado L."/>
            <person name="Berlin A."/>
            <person name="Bochicchio J."/>
            <person name="Borenstein D."/>
            <person name="Chapman S."/>
            <person name="Chen Z."/>
            <person name="Freedman E."/>
            <person name="Gellesch M."/>
            <person name="Goldberg J."/>
            <person name="Griggs A."/>
            <person name="Gujja S."/>
            <person name="Heilman E."/>
            <person name="Heiman D."/>
            <person name="Hepburn T."/>
            <person name="Howarth C."/>
            <person name="Jen D."/>
            <person name="Larson L."/>
            <person name="Mehta T."/>
            <person name="Park D."/>
            <person name="Pearson M."/>
            <person name="Roberts A."/>
            <person name="Saif S."/>
            <person name="Shenoy N."/>
            <person name="Sisk P."/>
            <person name="Stolte C."/>
            <person name="Sykes S."/>
            <person name="Thomson T."/>
            <person name="Walk T."/>
            <person name="White J."/>
            <person name="Yandava C."/>
            <person name="Burger G."/>
            <person name="Gray M.W."/>
            <person name="Holland P.W.H."/>
            <person name="King N."/>
            <person name="Lang F.B.F."/>
            <person name="Roger A.J."/>
            <person name="Ruiz-Trillo I."/>
            <person name="Lander E."/>
            <person name="Nusbaum C."/>
        </authorList>
    </citation>
    <scope>NUCLEOTIDE SEQUENCE [LARGE SCALE GENOMIC DNA]</scope>
    <source>
        <strain evidence="8 9">ATCC 50062</strain>
    </source>
</reference>
<evidence type="ECO:0000256" key="2">
    <source>
        <dbReference type="ARBA" id="ARBA00012573"/>
    </source>
</evidence>
<dbReference type="PANTHER" id="PTHR13070">
    <property type="entry name" value="TRNA-SPLICING ENDONUCLEASE SUBUNIT SEN34-RELATED"/>
    <property type="match status" value="1"/>
</dbReference>
<evidence type="ECO:0000313" key="8">
    <source>
        <dbReference type="EMBL" id="KNC47371.1"/>
    </source>
</evidence>
<name>A0A0L0D5K3_THETB</name>
<organism evidence="8 9">
    <name type="scientific">Thecamonas trahens ATCC 50062</name>
    <dbReference type="NCBI Taxonomy" id="461836"/>
    <lineage>
        <taxon>Eukaryota</taxon>
        <taxon>Apusozoa</taxon>
        <taxon>Apusomonadida</taxon>
        <taxon>Apusomonadidae</taxon>
        <taxon>Thecamonas</taxon>
    </lineage>
</organism>
<dbReference type="InterPro" id="IPR036167">
    <property type="entry name" value="tRNA_intron_Endo_cat-like_sf"/>
</dbReference>
<keyword evidence="8" id="KW-0378">Hydrolase</keyword>
<dbReference type="InterPro" id="IPR006677">
    <property type="entry name" value="tRNA_intron_Endonuc_cat-like"/>
</dbReference>
<dbReference type="SUPFAM" id="SSF53032">
    <property type="entry name" value="tRNA-intron endonuclease catalytic domain-like"/>
    <property type="match status" value="1"/>
</dbReference>
<dbReference type="GO" id="GO:0005634">
    <property type="term" value="C:nucleus"/>
    <property type="evidence" value="ECO:0007669"/>
    <property type="project" value="UniProtKB-ARBA"/>
</dbReference>
<feature type="domain" description="tRNA intron endonuclease catalytic" evidence="7">
    <location>
        <begin position="207"/>
        <end position="289"/>
    </location>
</feature>
<dbReference type="CDD" id="cd22363">
    <property type="entry name" value="tRNA-intron_lyase_C"/>
    <property type="match status" value="1"/>
</dbReference>
<comment type="similarity">
    <text evidence="1">Belongs to the tRNA-intron endonuclease family.</text>
</comment>
<dbReference type="PANTHER" id="PTHR13070:SF0">
    <property type="entry name" value="TRNA-SPLICING ENDONUCLEASE SUBUNIT SEN34"/>
    <property type="match status" value="1"/>
</dbReference>
<evidence type="ECO:0000259" key="7">
    <source>
        <dbReference type="Pfam" id="PF01974"/>
    </source>
</evidence>